<dbReference type="PRINTS" id="PR00420">
    <property type="entry name" value="RNGMNOXGNASE"/>
</dbReference>
<gene>
    <name evidence="5" type="ORF">DFO65_103174</name>
</gene>
<dbReference type="PANTHER" id="PTHR13789">
    <property type="entry name" value="MONOOXYGENASE"/>
    <property type="match status" value="1"/>
</dbReference>
<feature type="domain" description="FAD-binding" evidence="4">
    <location>
        <begin position="18"/>
        <end position="369"/>
    </location>
</feature>
<name>A0A366IKE6_9MICO</name>
<comment type="caution">
    <text evidence="5">The sequence shown here is derived from an EMBL/GenBank/DDBJ whole genome shotgun (WGS) entry which is preliminary data.</text>
</comment>
<evidence type="ECO:0000313" key="6">
    <source>
        <dbReference type="Proteomes" id="UP000253509"/>
    </source>
</evidence>
<dbReference type="GO" id="GO:0071949">
    <property type="term" value="F:FAD binding"/>
    <property type="evidence" value="ECO:0007669"/>
    <property type="project" value="InterPro"/>
</dbReference>
<sequence length="434" mass="47063">MIIPRSVDEQYAAAAGDEVRILIVGGGIAGITLAQLLRARGRHPVLIERSPDLARMTDDNHAGYMLALMPMVDPVFTELEVWDEYRERSVEIDRYTFHSRTGDVIRSDRLGRLLDPYGEYRGIARGALIDVLATADCPIAFGTTVTDLSEDETVTVELETAASEPDPTDAEATSLMEEFDLVVIADGLNSRTRRFVPGGRSLGSVDTAWGGWVAWAPADADPRDGSELWGDGFFLGAYPVKDRIGIFLGCPDSRQPLGPRRFAAEVRGKLENLSPRLDSALTAVAEADDPFFWPLRDARTSRWATGRTVLLGDAAAGFLPTAGIGAGMAMESAWALGRRLAETDRRSLPDDLRAYEQGQRPRVESAQDNSRQLAGLMFSDSTILAVLREKLLGLLSVKVALKPIIALLDTPAAASADNPSLPGPQPWRPTPTPA</sequence>
<protein>
    <submittedName>
        <fullName evidence="5">2-polyprenyl-6-methoxyphenol hydroxylase-like FAD-dependent oxidoreductase</fullName>
    </submittedName>
</protein>
<keyword evidence="2" id="KW-0503">Monooxygenase</keyword>
<feature type="compositionally biased region" description="Pro residues" evidence="3">
    <location>
        <begin position="421"/>
        <end position="434"/>
    </location>
</feature>
<keyword evidence="6" id="KW-1185">Reference proteome</keyword>
<dbReference type="Pfam" id="PF01494">
    <property type="entry name" value="FAD_binding_3"/>
    <property type="match status" value="1"/>
</dbReference>
<keyword evidence="1" id="KW-0560">Oxidoreductase</keyword>
<dbReference type="RefSeq" id="WP_113903366.1">
    <property type="nucleotide sequence ID" value="NZ_QNSB01000003.1"/>
</dbReference>
<organism evidence="5 6">
    <name type="scientific">Brevibacterium celere</name>
    <dbReference type="NCBI Taxonomy" id="225845"/>
    <lineage>
        <taxon>Bacteria</taxon>
        <taxon>Bacillati</taxon>
        <taxon>Actinomycetota</taxon>
        <taxon>Actinomycetes</taxon>
        <taxon>Micrococcales</taxon>
        <taxon>Brevibacteriaceae</taxon>
        <taxon>Brevibacterium</taxon>
    </lineage>
</organism>
<proteinExistence type="predicted"/>
<dbReference type="Gene3D" id="3.50.50.60">
    <property type="entry name" value="FAD/NAD(P)-binding domain"/>
    <property type="match status" value="1"/>
</dbReference>
<dbReference type="PANTHER" id="PTHR13789:SF309">
    <property type="entry name" value="PUTATIVE (AFU_ORTHOLOGUE AFUA_6G14510)-RELATED"/>
    <property type="match status" value="1"/>
</dbReference>
<evidence type="ECO:0000256" key="1">
    <source>
        <dbReference type="ARBA" id="ARBA00023002"/>
    </source>
</evidence>
<dbReference type="GO" id="GO:0004497">
    <property type="term" value="F:monooxygenase activity"/>
    <property type="evidence" value="ECO:0007669"/>
    <property type="project" value="UniProtKB-KW"/>
</dbReference>
<evidence type="ECO:0000259" key="4">
    <source>
        <dbReference type="Pfam" id="PF01494"/>
    </source>
</evidence>
<evidence type="ECO:0000256" key="2">
    <source>
        <dbReference type="ARBA" id="ARBA00023033"/>
    </source>
</evidence>
<dbReference type="AlphaFoldDB" id="A0A366IKE6"/>
<accession>A0A366IKE6</accession>
<evidence type="ECO:0000256" key="3">
    <source>
        <dbReference type="SAM" id="MobiDB-lite"/>
    </source>
</evidence>
<dbReference type="Proteomes" id="UP000253509">
    <property type="component" value="Unassembled WGS sequence"/>
</dbReference>
<evidence type="ECO:0000313" key="5">
    <source>
        <dbReference type="EMBL" id="RBP72882.1"/>
    </source>
</evidence>
<feature type="region of interest" description="Disordered" evidence="3">
    <location>
        <begin position="413"/>
        <end position="434"/>
    </location>
</feature>
<dbReference type="InterPro" id="IPR002938">
    <property type="entry name" value="FAD-bd"/>
</dbReference>
<dbReference type="SUPFAM" id="SSF51905">
    <property type="entry name" value="FAD/NAD(P)-binding domain"/>
    <property type="match status" value="1"/>
</dbReference>
<reference evidence="5 6" key="1">
    <citation type="submission" date="2018-06" db="EMBL/GenBank/DDBJ databases">
        <title>Freshwater and sediment microbial communities from various areas in North America, analyzing microbe dynamics in response to fracking.</title>
        <authorList>
            <person name="Lamendella R."/>
        </authorList>
    </citation>
    <scope>NUCLEOTIDE SEQUENCE [LARGE SCALE GENOMIC DNA]</scope>
    <source>
        <strain evidence="5 6">3b_TX</strain>
    </source>
</reference>
<dbReference type="InterPro" id="IPR050493">
    <property type="entry name" value="FAD-dep_Monooxygenase_BioMet"/>
</dbReference>
<dbReference type="EMBL" id="QNSB01000003">
    <property type="protein sequence ID" value="RBP72882.1"/>
    <property type="molecule type" value="Genomic_DNA"/>
</dbReference>
<dbReference type="InterPro" id="IPR036188">
    <property type="entry name" value="FAD/NAD-bd_sf"/>
</dbReference>